<accession>A0A927GJ88</accession>
<sequence>MNVQLFAGSICLGLIESKVIDASMGVVGGLLKPSGAYIEAFQALFRLHTAKPDWDQLARLNLKGVLLTGEPILCAGGICVTDSEEFDEIAIE</sequence>
<dbReference type="Proteomes" id="UP000612233">
    <property type="component" value="Unassembled WGS sequence"/>
</dbReference>
<comment type="caution">
    <text evidence="1">The sequence shown here is derived from an EMBL/GenBank/DDBJ whole genome shotgun (WGS) entry which is preliminary data.</text>
</comment>
<organism evidence="1 2">
    <name type="scientific">Hymenobacter montanus</name>
    <dbReference type="NCBI Taxonomy" id="2771359"/>
    <lineage>
        <taxon>Bacteria</taxon>
        <taxon>Pseudomonadati</taxon>
        <taxon>Bacteroidota</taxon>
        <taxon>Cytophagia</taxon>
        <taxon>Cytophagales</taxon>
        <taxon>Hymenobacteraceae</taxon>
        <taxon>Hymenobacter</taxon>
    </lineage>
</organism>
<proteinExistence type="predicted"/>
<gene>
    <name evidence="1" type="ORF">IC235_08355</name>
</gene>
<evidence type="ECO:0000313" key="1">
    <source>
        <dbReference type="EMBL" id="MBD2767904.1"/>
    </source>
</evidence>
<dbReference type="RefSeq" id="WP_191004718.1">
    <property type="nucleotide sequence ID" value="NZ_JACXAD010000007.1"/>
</dbReference>
<keyword evidence="2" id="KW-1185">Reference proteome</keyword>
<dbReference type="AlphaFoldDB" id="A0A927GJ88"/>
<reference evidence="1" key="1">
    <citation type="submission" date="2020-09" db="EMBL/GenBank/DDBJ databases">
        <authorList>
            <person name="Kim M.K."/>
        </authorList>
    </citation>
    <scope>NUCLEOTIDE SEQUENCE</scope>
    <source>
        <strain evidence="1">BT664</strain>
    </source>
</reference>
<dbReference type="EMBL" id="JACXAD010000007">
    <property type="protein sequence ID" value="MBD2767904.1"/>
    <property type="molecule type" value="Genomic_DNA"/>
</dbReference>
<name>A0A927GJ88_9BACT</name>
<protein>
    <submittedName>
        <fullName evidence="1">Uncharacterized protein</fullName>
    </submittedName>
</protein>
<evidence type="ECO:0000313" key="2">
    <source>
        <dbReference type="Proteomes" id="UP000612233"/>
    </source>
</evidence>